<evidence type="ECO:0000256" key="1">
    <source>
        <dbReference type="SAM" id="MobiDB-lite"/>
    </source>
</evidence>
<feature type="region of interest" description="Disordered" evidence="1">
    <location>
        <begin position="115"/>
        <end position="134"/>
    </location>
</feature>
<reference evidence="4 5" key="1">
    <citation type="journal article" date="2024" name="BMC Genomics">
        <title>Genome assembly of redclaw crayfish (Cherax quadricarinatus) provides insights into its immune adaptation and hypoxia tolerance.</title>
        <authorList>
            <person name="Liu Z."/>
            <person name="Zheng J."/>
            <person name="Li H."/>
            <person name="Fang K."/>
            <person name="Wang S."/>
            <person name="He J."/>
            <person name="Zhou D."/>
            <person name="Weng S."/>
            <person name="Chi M."/>
            <person name="Gu Z."/>
            <person name="He J."/>
            <person name="Li F."/>
            <person name="Wang M."/>
        </authorList>
    </citation>
    <scope>NUCLEOTIDE SEQUENCE [LARGE SCALE GENOMIC DNA]</scope>
    <source>
        <strain evidence="4">ZL_2023a</strain>
    </source>
</reference>
<accession>A0AAW0WQ30</accession>
<protein>
    <submittedName>
        <fullName evidence="4">Uncharacterized protein</fullName>
    </submittedName>
</protein>
<proteinExistence type="predicted"/>
<keyword evidence="2" id="KW-1133">Transmembrane helix</keyword>
<keyword evidence="2" id="KW-0812">Transmembrane</keyword>
<name>A0AAW0WQ30_CHEQU</name>
<keyword evidence="3" id="KW-0732">Signal</keyword>
<feature type="chain" id="PRO_5043609430" evidence="3">
    <location>
        <begin position="19"/>
        <end position="175"/>
    </location>
</feature>
<keyword evidence="2" id="KW-0472">Membrane</keyword>
<gene>
    <name evidence="4" type="ORF">OTU49_017467</name>
</gene>
<evidence type="ECO:0000313" key="4">
    <source>
        <dbReference type="EMBL" id="KAK8729415.1"/>
    </source>
</evidence>
<keyword evidence="5" id="KW-1185">Reference proteome</keyword>
<dbReference type="AlphaFoldDB" id="A0AAW0WQ30"/>
<organism evidence="4 5">
    <name type="scientific">Cherax quadricarinatus</name>
    <name type="common">Australian red claw crayfish</name>
    <dbReference type="NCBI Taxonomy" id="27406"/>
    <lineage>
        <taxon>Eukaryota</taxon>
        <taxon>Metazoa</taxon>
        <taxon>Ecdysozoa</taxon>
        <taxon>Arthropoda</taxon>
        <taxon>Crustacea</taxon>
        <taxon>Multicrustacea</taxon>
        <taxon>Malacostraca</taxon>
        <taxon>Eumalacostraca</taxon>
        <taxon>Eucarida</taxon>
        <taxon>Decapoda</taxon>
        <taxon>Pleocyemata</taxon>
        <taxon>Astacidea</taxon>
        <taxon>Parastacoidea</taxon>
        <taxon>Parastacidae</taxon>
        <taxon>Cherax</taxon>
    </lineage>
</organism>
<evidence type="ECO:0000256" key="2">
    <source>
        <dbReference type="SAM" id="Phobius"/>
    </source>
</evidence>
<dbReference type="EMBL" id="JARKIK010000068">
    <property type="protein sequence ID" value="KAK8729415.1"/>
    <property type="molecule type" value="Genomic_DNA"/>
</dbReference>
<evidence type="ECO:0000313" key="5">
    <source>
        <dbReference type="Proteomes" id="UP001445076"/>
    </source>
</evidence>
<feature type="signal peptide" evidence="3">
    <location>
        <begin position="1"/>
        <end position="18"/>
    </location>
</feature>
<evidence type="ECO:0000256" key="3">
    <source>
        <dbReference type="SAM" id="SignalP"/>
    </source>
</evidence>
<dbReference type="Proteomes" id="UP001445076">
    <property type="component" value="Unassembled WGS sequence"/>
</dbReference>
<comment type="caution">
    <text evidence="4">The sequence shown here is derived from an EMBL/GenBank/DDBJ whole genome shotgun (WGS) entry which is preliminary data.</text>
</comment>
<sequence>MNLKRLMSCLLLVGTIWCIVLSMSSHSHMRLENLVLGLLAGFSASYIVQLIITCYNSSHKGGKEIYCENKAENPTQTAREETIQDMDDVHFFTQLTDNTIKESSWTTVAGRNRRIKNNKPNKNELNNKTYANAPKPKATYYKPDRVCEKVEVAPDLRKVILGSGGTALTQFTKTY</sequence>
<feature type="transmembrane region" description="Helical" evidence="2">
    <location>
        <begin position="34"/>
        <end position="55"/>
    </location>
</feature>